<dbReference type="Proteomes" id="UP000234412">
    <property type="component" value="Unassembled WGS sequence"/>
</dbReference>
<evidence type="ECO:0000259" key="1">
    <source>
        <dbReference type="PROSITE" id="PS51199"/>
    </source>
</evidence>
<keyword evidence="2" id="KW-0547">Nucleotide-binding</keyword>
<dbReference type="GO" id="GO:0043139">
    <property type="term" value="F:5'-3' DNA helicase activity"/>
    <property type="evidence" value="ECO:0007669"/>
    <property type="project" value="InterPro"/>
</dbReference>
<feature type="domain" description="SF4 helicase" evidence="1">
    <location>
        <begin position="1"/>
        <end position="240"/>
    </location>
</feature>
<feature type="non-terminal residue" evidence="2">
    <location>
        <position position="1"/>
    </location>
</feature>
<dbReference type="EMBL" id="PIDP01000327">
    <property type="protein sequence ID" value="PLM95114.1"/>
    <property type="molecule type" value="Genomic_DNA"/>
</dbReference>
<organism evidence="2 3">
    <name type="scientific">Klebsiella variicola</name>
    <dbReference type="NCBI Taxonomy" id="244366"/>
    <lineage>
        <taxon>Bacteria</taxon>
        <taxon>Pseudomonadati</taxon>
        <taxon>Pseudomonadota</taxon>
        <taxon>Gammaproteobacteria</taxon>
        <taxon>Enterobacterales</taxon>
        <taxon>Enterobacteriaceae</taxon>
        <taxon>Klebsiella/Raoultella group</taxon>
        <taxon>Klebsiella</taxon>
        <taxon>Klebsiella pneumoniae complex</taxon>
    </lineage>
</organism>
<dbReference type="PANTHER" id="PTHR12873">
    <property type="entry name" value="T7-LIKE MITOCHONDRIAL DNA HELICASE"/>
    <property type="match status" value="1"/>
</dbReference>
<keyword evidence="2" id="KW-0378">Hydrolase</keyword>
<evidence type="ECO:0000313" key="3">
    <source>
        <dbReference type="Proteomes" id="UP000234412"/>
    </source>
</evidence>
<reference evidence="2 3" key="1">
    <citation type="submission" date="2017-11" db="EMBL/GenBank/DDBJ databases">
        <authorList>
            <person name="Han C.G."/>
        </authorList>
    </citation>
    <scope>NUCLEOTIDE SEQUENCE [LARGE SCALE GENOMIC DNA]</scope>
    <source>
        <strain evidence="2 3">A8</strain>
    </source>
</reference>
<comment type="caution">
    <text evidence="2">The sequence shown here is derived from an EMBL/GenBank/DDBJ whole genome shotgun (WGS) entry which is preliminary data.</text>
</comment>
<keyword evidence="2" id="KW-0347">Helicase</keyword>
<gene>
    <name evidence="2" type="ORF">CWN47_11900</name>
</gene>
<dbReference type="InterPro" id="IPR027417">
    <property type="entry name" value="P-loop_NTPase"/>
</dbReference>
<evidence type="ECO:0000313" key="2">
    <source>
        <dbReference type="EMBL" id="PLM95114.1"/>
    </source>
</evidence>
<protein>
    <submittedName>
        <fullName evidence="2">Bifunctional DNA primase/helicase</fullName>
    </submittedName>
</protein>
<dbReference type="PANTHER" id="PTHR12873:SF6">
    <property type="entry name" value="TOPRIM DOMAIN-CONTAINING PROTEIN"/>
    <property type="match status" value="1"/>
</dbReference>
<keyword evidence="2" id="KW-0067">ATP-binding</keyword>
<dbReference type="Gene3D" id="3.40.50.300">
    <property type="entry name" value="P-loop containing nucleotide triphosphate hydrolases"/>
    <property type="match status" value="1"/>
</dbReference>
<reference evidence="2 3" key="2">
    <citation type="submission" date="2018-01" db="EMBL/GenBank/DDBJ databases">
        <title>Genomic study of Klebsiella pneumoniae.</title>
        <authorList>
            <person name="Yang Y."/>
            <person name="Bicalho R."/>
        </authorList>
    </citation>
    <scope>NUCLEOTIDE SEQUENCE [LARGE SCALE GENOMIC DNA]</scope>
    <source>
        <strain evidence="2 3">A8</strain>
    </source>
</reference>
<dbReference type="InterPro" id="IPR007694">
    <property type="entry name" value="DNA_helicase_DnaB-like_C"/>
</dbReference>
<dbReference type="GO" id="GO:0005524">
    <property type="term" value="F:ATP binding"/>
    <property type="evidence" value="ECO:0007669"/>
    <property type="project" value="InterPro"/>
</dbReference>
<dbReference type="Pfam" id="PF13481">
    <property type="entry name" value="AAA_25"/>
    <property type="match status" value="1"/>
</dbReference>
<dbReference type="InterPro" id="IPR027032">
    <property type="entry name" value="Twinkle-like"/>
</dbReference>
<sequence>VNGVNGHGKTELVGHIAVDAMSQGVRVCIASLELKPGKMLARLTRQTICRKSPERAEIVMTNEWFSDRLWVFKLTGTAKSGRLLEIFAYARRRYGIDLFVIDNLAKCGLDEEDYGGQKEFIDTLCDFKNEHNCHVLLVTHARKTNEAAPTGKMDVKGTGALTDMPDNVMAVWRNIPRELAQRKAERMGYESLDKDEQTAIQMPASMIRLLKQREGEGWIGDIGATFDSRSHQFLEGDKGPYNYLAGEQQSELDIEWEAGNAARY</sequence>
<dbReference type="GO" id="GO:0006260">
    <property type="term" value="P:DNA replication"/>
    <property type="evidence" value="ECO:0007669"/>
    <property type="project" value="InterPro"/>
</dbReference>
<name>A0A2N4Z2M2_KLEVA</name>
<proteinExistence type="predicted"/>
<dbReference type="PROSITE" id="PS51199">
    <property type="entry name" value="SF4_HELICASE"/>
    <property type="match status" value="1"/>
</dbReference>
<dbReference type="SUPFAM" id="SSF52540">
    <property type="entry name" value="P-loop containing nucleoside triphosphate hydrolases"/>
    <property type="match status" value="1"/>
</dbReference>
<dbReference type="AlphaFoldDB" id="A0A2N4Z2M2"/>
<dbReference type="GO" id="GO:0003697">
    <property type="term" value="F:single-stranded DNA binding"/>
    <property type="evidence" value="ECO:0007669"/>
    <property type="project" value="InterPro"/>
</dbReference>
<accession>A0A2N4Z2M2</accession>